<dbReference type="GO" id="GO:0003677">
    <property type="term" value="F:DNA binding"/>
    <property type="evidence" value="ECO:0007669"/>
    <property type="project" value="InterPro"/>
</dbReference>
<dbReference type="Proteomes" id="UP000240357">
    <property type="component" value="Unassembled WGS sequence"/>
</dbReference>
<dbReference type="SUPFAM" id="SSF46894">
    <property type="entry name" value="C-terminal effector domain of the bipartite response regulators"/>
    <property type="match status" value="1"/>
</dbReference>
<dbReference type="CDD" id="cd06170">
    <property type="entry name" value="LuxR_C_like"/>
    <property type="match status" value="1"/>
</dbReference>
<dbReference type="RefSeq" id="WP_106925537.1">
    <property type="nucleotide sequence ID" value="NZ_PYFT01000001.1"/>
</dbReference>
<protein>
    <recommendedName>
        <fullName evidence="3">HTH luxR-type domain-containing protein</fullName>
    </recommendedName>
</protein>
<dbReference type="Pfam" id="PF13191">
    <property type="entry name" value="AAA_16"/>
    <property type="match status" value="1"/>
</dbReference>
<dbReference type="InterPro" id="IPR016032">
    <property type="entry name" value="Sig_transdc_resp-reg_C-effctor"/>
</dbReference>
<dbReference type="PROSITE" id="PS50043">
    <property type="entry name" value="HTH_LUXR_2"/>
    <property type="match status" value="1"/>
</dbReference>
<dbReference type="GO" id="GO:0004016">
    <property type="term" value="F:adenylate cyclase activity"/>
    <property type="evidence" value="ECO:0007669"/>
    <property type="project" value="TreeGrafter"/>
</dbReference>
<evidence type="ECO:0000256" key="1">
    <source>
        <dbReference type="ARBA" id="ARBA00022741"/>
    </source>
</evidence>
<organism evidence="4 5">
    <name type="scientific">Adhaeribacter arboris</name>
    <dbReference type="NCBI Taxonomy" id="2072846"/>
    <lineage>
        <taxon>Bacteria</taxon>
        <taxon>Pseudomonadati</taxon>
        <taxon>Bacteroidota</taxon>
        <taxon>Cytophagia</taxon>
        <taxon>Cytophagales</taxon>
        <taxon>Hymenobacteraceae</taxon>
        <taxon>Adhaeribacter</taxon>
    </lineage>
</organism>
<accession>A0A2T2Y9I5</accession>
<dbReference type="Gene3D" id="1.10.10.10">
    <property type="entry name" value="Winged helix-like DNA-binding domain superfamily/Winged helix DNA-binding domain"/>
    <property type="match status" value="1"/>
</dbReference>
<dbReference type="SMART" id="SM00421">
    <property type="entry name" value="HTH_LUXR"/>
    <property type="match status" value="1"/>
</dbReference>
<feature type="domain" description="HTH luxR-type" evidence="3">
    <location>
        <begin position="801"/>
        <end position="866"/>
    </location>
</feature>
<dbReference type="PANTHER" id="PTHR16305">
    <property type="entry name" value="TESTICULAR SOLUBLE ADENYLYL CYCLASE"/>
    <property type="match status" value="1"/>
</dbReference>
<dbReference type="GO" id="GO:0005524">
    <property type="term" value="F:ATP binding"/>
    <property type="evidence" value="ECO:0007669"/>
    <property type="project" value="UniProtKB-KW"/>
</dbReference>
<dbReference type="InterPro" id="IPR036388">
    <property type="entry name" value="WH-like_DNA-bd_sf"/>
</dbReference>
<dbReference type="InterPro" id="IPR041664">
    <property type="entry name" value="AAA_16"/>
</dbReference>
<dbReference type="InterPro" id="IPR027417">
    <property type="entry name" value="P-loop_NTPase"/>
</dbReference>
<dbReference type="GO" id="GO:0006355">
    <property type="term" value="P:regulation of DNA-templated transcription"/>
    <property type="evidence" value="ECO:0007669"/>
    <property type="project" value="InterPro"/>
</dbReference>
<dbReference type="PROSITE" id="PS00622">
    <property type="entry name" value="HTH_LUXR_1"/>
    <property type="match status" value="1"/>
</dbReference>
<evidence type="ECO:0000256" key="2">
    <source>
        <dbReference type="ARBA" id="ARBA00022840"/>
    </source>
</evidence>
<dbReference type="SUPFAM" id="SSF48452">
    <property type="entry name" value="TPR-like"/>
    <property type="match status" value="1"/>
</dbReference>
<reference evidence="4 5" key="1">
    <citation type="submission" date="2018-03" db="EMBL/GenBank/DDBJ databases">
        <title>Adhaeribacter sp. HMF7605 Genome sequencing and assembly.</title>
        <authorList>
            <person name="Kang H."/>
            <person name="Kang J."/>
            <person name="Cha I."/>
            <person name="Kim H."/>
            <person name="Joh K."/>
        </authorList>
    </citation>
    <scope>NUCLEOTIDE SEQUENCE [LARGE SCALE GENOMIC DNA]</scope>
    <source>
        <strain evidence="4 5">HMF7605</strain>
    </source>
</reference>
<gene>
    <name evidence="4" type="ORF">AHMF7605_00865</name>
</gene>
<dbReference type="OrthoDB" id="9801841at2"/>
<keyword evidence="2" id="KW-0067">ATP-binding</keyword>
<evidence type="ECO:0000259" key="3">
    <source>
        <dbReference type="PROSITE" id="PS50043"/>
    </source>
</evidence>
<dbReference type="Gene3D" id="3.40.50.300">
    <property type="entry name" value="P-loop containing nucleotide triphosphate hydrolases"/>
    <property type="match status" value="1"/>
</dbReference>
<dbReference type="EMBL" id="PYFT01000001">
    <property type="protein sequence ID" value="PSR52172.1"/>
    <property type="molecule type" value="Genomic_DNA"/>
</dbReference>
<sequence>MELIERTSYLALLQTQFDKMANGEGHSIFVSGEAGIGKTSLIKAFCKERKADCSIYQGVCDALFTPRPLAPLYDIIWQIKRELWESNNDHADRSSDRTGLFTRVFQELSTAKDPIIIVFEDIHWADEATFDFIKFLARRITHLKCLFLLTYRDDEIHSGHPLRNVMGQLSPDSFTRLPLSPLSSKAVEKMAQEKGYNGEDVYSISRGNPFYVNEILASYSLGVPDNVKDAVLSVYNRQEDPTKYIWELLSILPTGFEIKYLEKMVPLYAAAIERCLDSKILVMQDAFIFFKHELYRRTIESALSPLKRVALNKKILELYQESFEQNGEIERIIHHAKNANDYECVVHFAPLAARKAASLGCHIEASKLYLTAIEYYQGQDSATLIQFYEAYAYECYLTNQIKEAIIYQGKSLRLWQTKNDIEKTGNCLRFLSRLWWFEGNRLQAESFARQAIDVLNTQPDCRAKAMAFSNMSQLKMLAGQSAECLAWGEKAIELAQTLGEEEILAHALNNVGTTQMMLESSQVKGRELLQQSLAIALKNGYHEHVARAYTNLSSVGVTSKQYDFAKKMLQEGIQYCEERDLDSWTTYMLSWKARMCLETGNWKEAYQIADHLLKKANQPPVVKITALVVVATIKLRRGEPDALLLLQEAKVKAFAAGELQRILPTMIAILEYEWLTGKPVIEPEALEEIIKMMEEAGVVWQNSEFAFWLGKVRKQSLPLPEWYEGYRMDNEATAAKAAVWWEKLGCPYEQALALFMGNEMDKKKAITLVHELGALAVHEKMKQELRASGIRNIPRGIRETTRSNPALLTSRELEVLRLLKEGMQNKEIGNKLFISPKTVDHHISAILLKLEMNSRVKAVQEAVRLGILK</sequence>
<dbReference type="AlphaFoldDB" id="A0A2T2Y9I5"/>
<dbReference type="Gene3D" id="1.25.40.10">
    <property type="entry name" value="Tetratricopeptide repeat domain"/>
    <property type="match status" value="2"/>
</dbReference>
<dbReference type="SUPFAM" id="SSF52540">
    <property type="entry name" value="P-loop containing nucleoside triphosphate hydrolases"/>
    <property type="match status" value="1"/>
</dbReference>
<comment type="caution">
    <text evidence="4">The sequence shown here is derived from an EMBL/GenBank/DDBJ whole genome shotgun (WGS) entry which is preliminary data.</text>
</comment>
<dbReference type="Pfam" id="PF00196">
    <property type="entry name" value="GerE"/>
    <property type="match status" value="1"/>
</dbReference>
<dbReference type="PANTHER" id="PTHR16305:SF28">
    <property type="entry name" value="GUANYLATE CYCLASE DOMAIN-CONTAINING PROTEIN"/>
    <property type="match status" value="1"/>
</dbReference>
<dbReference type="InterPro" id="IPR011990">
    <property type="entry name" value="TPR-like_helical_dom_sf"/>
</dbReference>
<evidence type="ECO:0000313" key="5">
    <source>
        <dbReference type="Proteomes" id="UP000240357"/>
    </source>
</evidence>
<keyword evidence="5" id="KW-1185">Reference proteome</keyword>
<dbReference type="GO" id="GO:0005737">
    <property type="term" value="C:cytoplasm"/>
    <property type="evidence" value="ECO:0007669"/>
    <property type="project" value="TreeGrafter"/>
</dbReference>
<dbReference type="PRINTS" id="PR00038">
    <property type="entry name" value="HTHLUXR"/>
</dbReference>
<dbReference type="InterPro" id="IPR000792">
    <property type="entry name" value="Tscrpt_reg_LuxR_C"/>
</dbReference>
<name>A0A2T2Y9I5_9BACT</name>
<evidence type="ECO:0000313" key="4">
    <source>
        <dbReference type="EMBL" id="PSR52172.1"/>
    </source>
</evidence>
<keyword evidence="1" id="KW-0547">Nucleotide-binding</keyword>
<proteinExistence type="predicted"/>